<feature type="compositionally biased region" description="Polar residues" evidence="1">
    <location>
        <begin position="347"/>
        <end position="359"/>
    </location>
</feature>
<accession>A0ABQ9HZS4</accession>
<dbReference type="Proteomes" id="UP001159363">
    <property type="component" value="Chromosome 3"/>
</dbReference>
<name>A0ABQ9HZS4_9NEOP</name>
<keyword evidence="3" id="KW-1185">Reference proteome</keyword>
<sequence>MGNLRHKASYIFIASSRGMSTHVEFHALQKGKLSIQTWLVLRGHRSLLAPDISSGSPLMLRFNWRMNGQYLKEHSEATVNEKVDVLNRLLLNLYDEFAPGVNKRAARAPAPWLTQEIRALMQQRLRWTDCLITPSNIKQGHERDCSNHQATAVNLIRDAARRLSSSGHRNEKSMETATPSAPFKYELTNNAGWCTCDSYNGCGFPLLAGLPPHAPLGEWGMGDPRADPLAIAIFRHDSHMRKYGSDLEPGSHRWEARTLTATRILKDTSCKVTDNAYKTELLKRRLSKGMLRGKGNNSEEIQPVLRRPERDRQSILTLLLWSPPARVARLRANTGSNVASATRPPSYDNSRGNGIQTRSGSGVYKLRAKVARGHFVSCPNRGPAQITAARRTSIPCGPGSTPDDAAVESLHVADDVIQDKFNSRLGVIGVARGTTARITGRIISTATECCGFSEQDAHLLD</sequence>
<dbReference type="EMBL" id="JARBHB010000003">
    <property type="protein sequence ID" value="KAJ8889895.1"/>
    <property type="molecule type" value="Genomic_DNA"/>
</dbReference>
<comment type="caution">
    <text evidence="2">The sequence shown here is derived from an EMBL/GenBank/DDBJ whole genome shotgun (WGS) entry which is preliminary data.</text>
</comment>
<evidence type="ECO:0000313" key="2">
    <source>
        <dbReference type="EMBL" id="KAJ8889895.1"/>
    </source>
</evidence>
<feature type="region of interest" description="Disordered" evidence="1">
    <location>
        <begin position="332"/>
        <end position="359"/>
    </location>
</feature>
<proteinExistence type="predicted"/>
<protein>
    <submittedName>
        <fullName evidence="2">Uncharacterized protein</fullName>
    </submittedName>
</protein>
<evidence type="ECO:0000256" key="1">
    <source>
        <dbReference type="SAM" id="MobiDB-lite"/>
    </source>
</evidence>
<gene>
    <name evidence="2" type="ORF">PR048_009400</name>
</gene>
<organism evidence="2 3">
    <name type="scientific">Dryococelus australis</name>
    <dbReference type="NCBI Taxonomy" id="614101"/>
    <lineage>
        <taxon>Eukaryota</taxon>
        <taxon>Metazoa</taxon>
        <taxon>Ecdysozoa</taxon>
        <taxon>Arthropoda</taxon>
        <taxon>Hexapoda</taxon>
        <taxon>Insecta</taxon>
        <taxon>Pterygota</taxon>
        <taxon>Neoptera</taxon>
        <taxon>Polyneoptera</taxon>
        <taxon>Phasmatodea</taxon>
        <taxon>Verophasmatodea</taxon>
        <taxon>Anareolatae</taxon>
        <taxon>Phasmatidae</taxon>
        <taxon>Eurycanthinae</taxon>
        <taxon>Dryococelus</taxon>
    </lineage>
</organism>
<evidence type="ECO:0000313" key="3">
    <source>
        <dbReference type="Proteomes" id="UP001159363"/>
    </source>
</evidence>
<reference evidence="2 3" key="1">
    <citation type="submission" date="2023-02" db="EMBL/GenBank/DDBJ databases">
        <title>LHISI_Scaffold_Assembly.</title>
        <authorList>
            <person name="Stuart O.P."/>
            <person name="Cleave R."/>
            <person name="Magrath M.J.L."/>
            <person name="Mikheyev A.S."/>
        </authorList>
    </citation>
    <scope>NUCLEOTIDE SEQUENCE [LARGE SCALE GENOMIC DNA]</scope>
    <source>
        <strain evidence="2">Daus_M_001</strain>
        <tissue evidence="2">Leg muscle</tissue>
    </source>
</reference>